<feature type="transmembrane region" description="Helical" evidence="7">
    <location>
        <begin position="31"/>
        <end position="52"/>
    </location>
</feature>
<dbReference type="SUPFAM" id="SSF161098">
    <property type="entry name" value="MetI-like"/>
    <property type="match status" value="1"/>
</dbReference>
<feature type="transmembrane region" description="Helical" evidence="7">
    <location>
        <begin position="184"/>
        <end position="208"/>
    </location>
</feature>
<name>A0A846MQI8_9BACT</name>
<comment type="subcellular location">
    <subcellularLocation>
        <location evidence="1 7">Cell membrane</location>
        <topology evidence="1 7">Multi-pass membrane protein</topology>
    </subcellularLocation>
</comment>
<evidence type="ECO:0000256" key="3">
    <source>
        <dbReference type="ARBA" id="ARBA00022475"/>
    </source>
</evidence>
<feature type="domain" description="ABC transmembrane type-1" evidence="8">
    <location>
        <begin position="148"/>
        <end position="363"/>
    </location>
</feature>
<accession>A0A846MQI8</accession>
<comment type="similarity">
    <text evidence="7">Belongs to the binding-protein-dependent transport system permease family.</text>
</comment>
<gene>
    <name evidence="9" type="ORF">FHS56_001346</name>
</gene>
<dbReference type="GO" id="GO:0055085">
    <property type="term" value="P:transmembrane transport"/>
    <property type="evidence" value="ECO:0007669"/>
    <property type="project" value="InterPro"/>
</dbReference>
<dbReference type="Pfam" id="PF19300">
    <property type="entry name" value="BPD_transp_1_N"/>
    <property type="match status" value="1"/>
</dbReference>
<evidence type="ECO:0000313" key="9">
    <source>
        <dbReference type="EMBL" id="NIK73833.1"/>
    </source>
</evidence>
<dbReference type="Proteomes" id="UP000537126">
    <property type="component" value="Unassembled WGS sequence"/>
</dbReference>
<dbReference type="Gene3D" id="1.10.3720.10">
    <property type="entry name" value="MetI-like"/>
    <property type="match status" value="1"/>
</dbReference>
<proteinExistence type="inferred from homology"/>
<dbReference type="InterPro" id="IPR035906">
    <property type="entry name" value="MetI-like_sf"/>
</dbReference>
<evidence type="ECO:0000259" key="8">
    <source>
        <dbReference type="PROSITE" id="PS50928"/>
    </source>
</evidence>
<reference evidence="9 10" key="1">
    <citation type="submission" date="2020-03" db="EMBL/GenBank/DDBJ databases">
        <title>Genomic Encyclopedia of Type Strains, Phase IV (KMG-IV): sequencing the most valuable type-strain genomes for metagenomic binning, comparative biology and taxonomic classification.</title>
        <authorList>
            <person name="Goeker M."/>
        </authorList>
    </citation>
    <scope>NUCLEOTIDE SEQUENCE [LARGE SCALE GENOMIC DNA]</scope>
    <source>
        <strain evidence="9 10">DSM 5718</strain>
    </source>
</reference>
<dbReference type="InterPro" id="IPR045621">
    <property type="entry name" value="BPD_transp_1_N"/>
</dbReference>
<comment type="caution">
    <text evidence="9">The sequence shown here is derived from an EMBL/GenBank/DDBJ whole genome shotgun (WGS) entry which is preliminary data.</text>
</comment>
<evidence type="ECO:0000256" key="6">
    <source>
        <dbReference type="ARBA" id="ARBA00023136"/>
    </source>
</evidence>
<dbReference type="CDD" id="cd06261">
    <property type="entry name" value="TM_PBP2"/>
    <property type="match status" value="1"/>
</dbReference>
<keyword evidence="10" id="KW-1185">Reference proteome</keyword>
<feature type="transmembrane region" description="Helical" evidence="7">
    <location>
        <begin position="298"/>
        <end position="320"/>
    </location>
</feature>
<dbReference type="PANTHER" id="PTHR43163">
    <property type="entry name" value="DIPEPTIDE TRANSPORT SYSTEM PERMEASE PROTEIN DPPB-RELATED"/>
    <property type="match status" value="1"/>
</dbReference>
<keyword evidence="5 7" id="KW-1133">Transmembrane helix</keyword>
<evidence type="ECO:0000256" key="7">
    <source>
        <dbReference type="RuleBase" id="RU363032"/>
    </source>
</evidence>
<feature type="transmembrane region" description="Helical" evidence="7">
    <location>
        <begin position="340"/>
        <end position="366"/>
    </location>
</feature>
<sequence length="373" mass="41577">MKLIKKLLQKGYGWGYNLLNPVFWRYVITHLLEGVLVIFGVIIVVFLLYYALPGDPVSMIAGQRTDVMTKEAIKAELGLDKPLFTQLYLYLRDLSPVSIHEDTPQEREKYDYVPLFHVGEQVLVLKAPYMRRSFQTKRPVSELILQKLTLTIVLAIAAIAFATVVGIFLGVWAATHTNSWVDNVIIGGSVAGISTPSFVSASLISLYLGYKLGPYIGLNGTGSLWVDTIYYGRQLQLQNLILPALTLGIRPLSIIVQLTRSSMLDALSQDYIRTAYAKGLSRRQVIWRHAFPNSLNPVITAISNWLASLMSGAFFVELIFDWKGLGYETVQAVRTLDLPVLMGATIVIAAIFVVINLIVDILYAIIDPRVSLQ</sequence>
<protein>
    <submittedName>
        <fullName evidence="9">Peptide/nickel transport system permease protein</fullName>
    </submittedName>
</protein>
<dbReference type="AlphaFoldDB" id="A0A846MQI8"/>
<dbReference type="PANTHER" id="PTHR43163:SF6">
    <property type="entry name" value="DIPEPTIDE TRANSPORT SYSTEM PERMEASE PROTEIN DPPB-RELATED"/>
    <property type="match status" value="1"/>
</dbReference>
<dbReference type="Pfam" id="PF00528">
    <property type="entry name" value="BPD_transp_1"/>
    <property type="match status" value="1"/>
</dbReference>
<evidence type="ECO:0000256" key="5">
    <source>
        <dbReference type="ARBA" id="ARBA00022989"/>
    </source>
</evidence>
<organism evidence="9 10">
    <name type="scientific">Thermonema lapsum</name>
    <dbReference type="NCBI Taxonomy" id="28195"/>
    <lineage>
        <taxon>Bacteria</taxon>
        <taxon>Pseudomonadati</taxon>
        <taxon>Bacteroidota</taxon>
        <taxon>Cytophagia</taxon>
        <taxon>Cytophagales</taxon>
        <taxon>Thermonemataceae</taxon>
        <taxon>Thermonema</taxon>
    </lineage>
</organism>
<evidence type="ECO:0000256" key="4">
    <source>
        <dbReference type="ARBA" id="ARBA00022692"/>
    </source>
</evidence>
<keyword evidence="6 7" id="KW-0472">Membrane</keyword>
<keyword evidence="4 7" id="KW-0812">Transmembrane</keyword>
<feature type="transmembrane region" description="Helical" evidence="7">
    <location>
        <begin position="150"/>
        <end position="172"/>
    </location>
</feature>
<dbReference type="InterPro" id="IPR000515">
    <property type="entry name" value="MetI-like"/>
</dbReference>
<keyword evidence="3" id="KW-1003">Cell membrane</keyword>
<evidence type="ECO:0000256" key="1">
    <source>
        <dbReference type="ARBA" id="ARBA00004651"/>
    </source>
</evidence>
<dbReference type="RefSeq" id="WP_166919096.1">
    <property type="nucleotide sequence ID" value="NZ_JAASRN010000002.1"/>
</dbReference>
<keyword evidence="2 7" id="KW-0813">Transport</keyword>
<evidence type="ECO:0000256" key="2">
    <source>
        <dbReference type="ARBA" id="ARBA00022448"/>
    </source>
</evidence>
<dbReference type="GO" id="GO:0005886">
    <property type="term" value="C:plasma membrane"/>
    <property type="evidence" value="ECO:0007669"/>
    <property type="project" value="UniProtKB-SubCell"/>
</dbReference>
<evidence type="ECO:0000313" key="10">
    <source>
        <dbReference type="Proteomes" id="UP000537126"/>
    </source>
</evidence>
<dbReference type="EMBL" id="JAASRN010000002">
    <property type="protein sequence ID" value="NIK73833.1"/>
    <property type="molecule type" value="Genomic_DNA"/>
</dbReference>
<dbReference type="PROSITE" id="PS50928">
    <property type="entry name" value="ABC_TM1"/>
    <property type="match status" value="1"/>
</dbReference>